<evidence type="ECO:0000256" key="5">
    <source>
        <dbReference type="ARBA" id="ARBA00023136"/>
    </source>
</evidence>
<dbReference type="InterPro" id="IPR005171">
    <property type="entry name" value="Cyt_c_oxidase_su4_prok"/>
</dbReference>
<evidence type="ECO:0000313" key="7">
    <source>
        <dbReference type="EMBL" id="WCR11053.1"/>
    </source>
</evidence>
<protein>
    <submittedName>
        <fullName evidence="7">Cytochrome C oxidase subunit IV family protein</fullName>
    </submittedName>
</protein>
<keyword evidence="4 6" id="KW-1133">Transmembrane helix</keyword>
<evidence type="ECO:0000313" key="8">
    <source>
        <dbReference type="Proteomes" id="UP001218412"/>
    </source>
</evidence>
<dbReference type="Proteomes" id="UP001218412">
    <property type="component" value="Chromosome"/>
</dbReference>
<evidence type="ECO:0000256" key="1">
    <source>
        <dbReference type="ARBA" id="ARBA00004651"/>
    </source>
</evidence>
<keyword evidence="8" id="KW-1185">Reference proteome</keyword>
<sequence>MTDKTHPVRLWRNAALVWVALSLALAATVAGAYLDIGIWKLPLALAIAAIKAALVAAIFMELTGAGAGSRIAALVGLLWLALMMSLTFADETTRTRAPDGFSQNTE</sequence>
<dbReference type="RefSeq" id="WP_272859144.1">
    <property type="nucleotide sequence ID" value="NZ_CP067134.1"/>
</dbReference>
<dbReference type="EMBL" id="CP067134">
    <property type="protein sequence ID" value="WCR11053.1"/>
    <property type="molecule type" value="Genomic_DNA"/>
</dbReference>
<feature type="transmembrane region" description="Helical" evidence="6">
    <location>
        <begin position="71"/>
        <end position="89"/>
    </location>
</feature>
<gene>
    <name evidence="7" type="ORF">JHW45_01155</name>
</gene>
<dbReference type="InterPro" id="IPR011743">
    <property type="entry name" value="Caa3_sub_IV"/>
</dbReference>
<accession>A0ABY7SVV8</accession>
<comment type="subcellular location">
    <subcellularLocation>
        <location evidence="1">Cell membrane</location>
        <topology evidence="1">Multi-pass membrane protein</topology>
    </subcellularLocation>
</comment>
<reference evidence="7 8" key="1">
    <citation type="submission" date="2021-01" db="EMBL/GenBank/DDBJ databases">
        <title>Biogeographic distribution of Paracoccus.</title>
        <authorList>
            <person name="Hollensteiner J."/>
            <person name="Leineberger J."/>
            <person name="Brinkhoff T."/>
            <person name="Daniel R."/>
        </authorList>
    </citation>
    <scope>NUCLEOTIDE SEQUENCE [LARGE SCALE GENOMIC DNA]</scope>
    <source>
        <strain evidence="7 8">LMG25392</strain>
    </source>
</reference>
<name>A0ABY7SVV8_9RHOB</name>
<evidence type="ECO:0000256" key="2">
    <source>
        <dbReference type="ARBA" id="ARBA00022475"/>
    </source>
</evidence>
<proteinExistence type="predicted"/>
<feature type="transmembrane region" description="Helical" evidence="6">
    <location>
        <begin position="41"/>
        <end position="59"/>
    </location>
</feature>
<evidence type="ECO:0000256" key="3">
    <source>
        <dbReference type="ARBA" id="ARBA00022692"/>
    </source>
</evidence>
<evidence type="ECO:0000256" key="6">
    <source>
        <dbReference type="SAM" id="Phobius"/>
    </source>
</evidence>
<organism evidence="7 8">
    <name type="scientific">Paracoccus stylophorae</name>
    <dbReference type="NCBI Taxonomy" id="659350"/>
    <lineage>
        <taxon>Bacteria</taxon>
        <taxon>Pseudomonadati</taxon>
        <taxon>Pseudomonadota</taxon>
        <taxon>Alphaproteobacteria</taxon>
        <taxon>Rhodobacterales</taxon>
        <taxon>Paracoccaceae</taxon>
        <taxon>Paracoccus</taxon>
    </lineage>
</organism>
<keyword evidence="2" id="KW-1003">Cell membrane</keyword>
<dbReference type="NCBIfam" id="TIGR02229">
    <property type="entry name" value="caa3_sub_IV"/>
    <property type="match status" value="1"/>
</dbReference>
<evidence type="ECO:0000256" key="4">
    <source>
        <dbReference type="ARBA" id="ARBA00022989"/>
    </source>
</evidence>
<keyword evidence="5 6" id="KW-0472">Membrane</keyword>
<dbReference type="Pfam" id="PF03626">
    <property type="entry name" value="COX4_pro"/>
    <property type="match status" value="1"/>
</dbReference>
<keyword evidence="3 6" id="KW-0812">Transmembrane</keyword>